<comment type="caution">
    <text evidence="2">The sequence shown here is derived from an EMBL/GenBank/DDBJ whole genome shotgun (WGS) entry which is preliminary data.</text>
</comment>
<dbReference type="Pfam" id="PF01822">
    <property type="entry name" value="WSC"/>
    <property type="match status" value="1"/>
</dbReference>
<accession>A0AAU9XY40</accession>
<dbReference type="InterPro" id="IPR002889">
    <property type="entry name" value="WSC_carb-bd"/>
</dbReference>
<keyword evidence="3" id="KW-1185">Reference proteome</keyword>
<reference evidence="2 3" key="1">
    <citation type="submission" date="2022-05" db="EMBL/GenBank/DDBJ databases">
        <authorList>
            <consortium name="Genoscope - CEA"/>
            <person name="William W."/>
        </authorList>
    </citation>
    <scope>NUCLEOTIDE SEQUENCE [LARGE SCALE GENOMIC DNA]</scope>
</reference>
<organism evidence="2 3">
    <name type="scientific">Pocillopora meandrina</name>
    <dbReference type="NCBI Taxonomy" id="46732"/>
    <lineage>
        <taxon>Eukaryota</taxon>
        <taxon>Metazoa</taxon>
        <taxon>Cnidaria</taxon>
        <taxon>Anthozoa</taxon>
        <taxon>Hexacorallia</taxon>
        <taxon>Scleractinia</taxon>
        <taxon>Astrocoeniina</taxon>
        <taxon>Pocilloporidae</taxon>
        <taxon>Pocillopora</taxon>
    </lineage>
</organism>
<sequence>MRIEDLSVGVEYNSLGCFKDGTPQALPLLLKSFRGNIDWTDMTKIVRACAEIAKERGLPVFGIQYYGECWSGLDAENTYNKYGPSGNCWNGVGKEKTNYVYKI</sequence>
<name>A0AAU9XY40_9CNID</name>
<gene>
    <name evidence="2" type="ORF">PMEA_00031943</name>
</gene>
<evidence type="ECO:0000259" key="1">
    <source>
        <dbReference type="Pfam" id="PF01822"/>
    </source>
</evidence>
<dbReference type="AlphaFoldDB" id="A0AAU9XY40"/>
<evidence type="ECO:0000313" key="3">
    <source>
        <dbReference type="Proteomes" id="UP001159428"/>
    </source>
</evidence>
<dbReference type="Proteomes" id="UP001159428">
    <property type="component" value="Unassembled WGS sequence"/>
</dbReference>
<protein>
    <recommendedName>
        <fullName evidence="1">WSC domain-containing protein</fullName>
    </recommendedName>
</protein>
<dbReference type="EMBL" id="CALNXJ010000071">
    <property type="protein sequence ID" value="CAH3159443.1"/>
    <property type="molecule type" value="Genomic_DNA"/>
</dbReference>
<feature type="domain" description="WSC" evidence="1">
    <location>
        <begin position="15"/>
        <end position="82"/>
    </location>
</feature>
<proteinExistence type="predicted"/>
<evidence type="ECO:0000313" key="2">
    <source>
        <dbReference type="EMBL" id="CAH3159443.1"/>
    </source>
</evidence>